<reference evidence="2" key="1">
    <citation type="journal article" date="2022" name="Plant J.">
        <title>Strategies of tolerance reflected in two North American maple genomes.</title>
        <authorList>
            <person name="McEvoy S.L."/>
            <person name="Sezen U.U."/>
            <person name="Trouern-Trend A."/>
            <person name="McMahon S.M."/>
            <person name="Schaberg P.G."/>
            <person name="Yang J."/>
            <person name="Wegrzyn J.L."/>
            <person name="Swenson N.G."/>
        </authorList>
    </citation>
    <scope>NUCLEOTIDE SEQUENCE</scope>
    <source>
        <strain evidence="2">NS2018</strain>
    </source>
</reference>
<dbReference type="PANTHER" id="PTHR23272:SF104">
    <property type="entry name" value="HAT FAMILY DIMERISATION DOMAIN CONTAINING PROTEIN, EXPRESSED"/>
    <property type="match status" value="1"/>
</dbReference>
<comment type="caution">
    <text evidence="2">The sequence shown here is derived from an EMBL/GenBank/DDBJ whole genome shotgun (WGS) entry which is preliminary data.</text>
</comment>
<reference evidence="2" key="2">
    <citation type="submission" date="2023-06" db="EMBL/GenBank/DDBJ databases">
        <authorList>
            <person name="Swenson N.G."/>
            <person name="Wegrzyn J.L."/>
            <person name="Mcevoy S.L."/>
        </authorList>
    </citation>
    <scope>NUCLEOTIDE SEQUENCE</scope>
    <source>
        <strain evidence="2">NS2018</strain>
        <tissue evidence="2">Leaf</tissue>
    </source>
</reference>
<dbReference type="SUPFAM" id="SSF53098">
    <property type="entry name" value="Ribonuclease H-like"/>
    <property type="match status" value="1"/>
</dbReference>
<sequence length="231" mass="26746">MKVVSDRIDRIRDALAWLYSYNLRLNEFGRYCTTFGLRPRRFLIDMPVTDIRTKLFEVFSTYERRYGGVDVQPSIEPDTLLNQTSWNILKHRKKVGSSSSSSSRAESASATSSAELTSHLEAQFDSREKGFELLVWWKTYGYYKYPILSHLARDVLVIPVSTVSSEQVSNTTGRIIEERRSSLTPEMVEVLACVRDWEHAKKRLQNETVDEQLIQNFSNLYVEENSDSNQI</sequence>
<evidence type="ECO:0000259" key="1">
    <source>
        <dbReference type="Pfam" id="PF05699"/>
    </source>
</evidence>
<keyword evidence="3" id="KW-1185">Reference proteome</keyword>
<dbReference type="Proteomes" id="UP001168877">
    <property type="component" value="Unassembled WGS sequence"/>
</dbReference>
<name>A0AA39VBJ5_ACESA</name>
<organism evidence="2 3">
    <name type="scientific">Acer saccharum</name>
    <name type="common">Sugar maple</name>
    <dbReference type="NCBI Taxonomy" id="4024"/>
    <lineage>
        <taxon>Eukaryota</taxon>
        <taxon>Viridiplantae</taxon>
        <taxon>Streptophyta</taxon>
        <taxon>Embryophyta</taxon>
        <taxon>Tracheophyta</taxon>
        <taxon>Spermatophyta</taxon>
        <taxon>Magnoliopsida</taxon>
        <taxon>eudicotyledons</taxon>
        <taxon>Gunneridae</taxon>
        <taxon>Pentapetalae</taxon>
        <taxon>rosids</taxon>
        <taxon>malvids</taxon>
        <taxon>Sapindales</taxon>
        <taxon>Sapindaceae</taxon>
        <taxon>Hippocastanoideae</taxon>
        <taxon>Acereae</taxon>
        <taxon>Acer</taxon>
    </lineage>
</organism>
<evidence type="ECO:0000313" key="2">
    <source>
        <dbReference type="EMBL" id="KAK0573027.1"/>
    </source>
</evidence>
<dbReference type="GO" id="GO:0046983">
    <property type="term" value="F:protein dimerization activity"/>
    <property type="evidence" value="ECO:0007669"/>
    <property type="project" value="InterPro"/>
</dbReference>
<dbReference type="InterPro" id="IPR008906">
    <property type="entry name" value="HATC_C_dom"/>
</dbReference>
<accession>A0AA39VBJ5</accession>
<gene>
    <name evidence="2" type="ORF">LWI29_002027</name>
</gene>
<protein>
    <recommendedName>
        <fullName evidence="1">HAT C-terminal dimerisation domain-containing protein</fullName>
    </recommendedName>
</protein>
<proteinExistence type="predicted"/>
<evidence type="ECO:0000313" key="3">
    <source>
        <dbReference type="Proteomes" id="UP001168877"/>
    </source>
</evidence>
<dbReference type="PANTHER" id="PTHR23272">
    <property type="entry name" value="BED FINGER-RELATED"/>
    <property type="match status" value="1"/>
</dbReference>
<dbReference type="AlphaFoldDB" id="A0AA39VBJ5"/>
<feature type="domain" description="HAT C-terminal dimerisation" evidence="1">
    <location>
        <begin position="116"/>
        <end position="197"/>
    </location>
</feature>
<dbReference type="EMBL" id="JAUESC010000387">
    <property type="protein sequence ID" value="KAK0573027.1"/>
    <property type="molecule type" value="Genomic_DNA"/>
</dbReference>
<dbReference type="Pfam" id="PF05699">
    <property type="entry name" value="Dimer_Tnp_hAT"/>
    <property type="match status" value="1"/>
</dbReference>
<dbReference type="InterPro" id="IPR012337">
    <property type="entry name" value="RNaseH-like_sf"/>
</dbReference>